<organism evidence="15">
    <name type="scientific">Acyrthosiphon pisum</name>
    <name type="common">Pea aphid</name>
    <dbReference type="NCBI Taxonomy" id="7029"/>
    <lineage>
        <taxon>Eukaryota</taxon>
        <taxon>Metazoa</taxon>
        <taxon>Ecdysozoa</taxon>
        <taxon>Arthropoda</taxon>
        <taxon>Hexapoda</taxon>
        <taxon>Insecta</taxon>
        <taxon>Pterygota</taxon>
        <taxon>Neoptera</taxon>
        <taxon>Paraneoptera</taxon>
        <taxon>Hemiptera</taxon>
        <taxon>Sternorrhyncha</taxon>
        <taxon>Aphidomorpha</taxon>
        <taxon>Aphidoidea</taxon>
        <taxon>Aphididae</taxon>
        <taxon>Macrosiphini</taxon>
        <taxon>Acyrthosiphon</taxon>
    </lineage>
</organism>
<dbReference type="InterPro" id="IPR011856">
    <property type="entry name" value="tRNA_endonuc-like_dom_sf"/>
</dbReference>
<sequence>SEALDEQQPVIRFVENWRFLIIVTVLLILIAYTVPIGQMFTDPAPGAKGLGEGKLWKTGNTSLEDAMLVFFVVWGLGVVVVMNISCLNLLEKHENIAVIHKKPTPIQIVDVDYPKRQKAVIKEAYFRKPSTTDYNGVYNGYYIDFEAKETKNKTSFPLNNIHDHQVSHMEQVLNQKGICFLLIKFSYHDSVFLLPFRKFMVYWDRYKSGGKKSITLKEIENDGYLIPIQFKPRINYITIVDQLIKTESEALK</sequence>
<evidence type="ECO:0000256" key="13">
    <source>
        <dbReference type="ARBA" id="ARBA00029523"/>
    </source>
</evidence>
<name>A0A8R2H983_ACYPI</name>
<dbReference type="GO" id="GO:0004519">
    <property type="term" value="F:endonuclease activity"/>
    <property type="evidence" value="ECO:0007669"/>
    <property type="project" value="UniProtKB-KW"/>
</dbReference>
<keyword evidence="8" id="KW-0378">Hydrolase</keyword>
<evidence type="ECO:0000313" key="15">
    <source>
        <dbReference type="EnsemblMetazoa" id="XP_016664699.1"/>
    </source>
</evidence>
<evidence type="ECO:0000256" key="7">
    <source>
        <dbReference type="ARBA" id="ARBA00022763"/>
    </source>
</evidence>
<evidence type="ECO:0000256" key="4">
    <source>
        <dbReference type="ARBA" id="ARBA00022722"/>
    </source>
</evidence>
<keyword evidence="11" id="KW-0234">DNA repair</keyword>
<dbReference type="EnsemblMetazoa" id="XM_016809210.1">
    <property type="protein sequence ID" value="XP_016664699.1"/>
    <property type="gene ID" value="LOC107885561"/>
</dbReference>
<evidence type="ECO:0000256" key="14">
    <source>
        <dbReference type="SAM" id="Phobius"/>
    </source>
</evidence>
<keyword evidence="14" id="KW-1133">Transmembrane helix</keyword>
<evidence type="ECO:0000256" key="6">
    <source>
        <dbReference type="ARBA" id="ARBA00022759"/>
    </source>
</evidence>
<evidence type="ECO:0000256" key="10">
    <source>
        <dbReference type="ARBA" id="ARBA00023172"/>
    </source>
</evidence>
<keyword evidence="14" id="KW-0472">Membrane</keyword>
<evidence type="ECO:0000256" key="5">
    <source>
        <dbReference type="ARBA" id="ARBA00022723"/>
    </source>
</evidence>
<keyword evidence="3" id="KW-0963">Cytoplasm</keyword>
<accession>A0A8R2H983</accession>
<dbReference type="GO" id="GO:0016787">
    <property type="term" value="F:hydrolase activity"/>
    <property type="evidence" value="ECO:0007669"/>
    <property type="project" value="UniProtKB-KW"/>
</dbReference>
<comment type="subcellular location">
    <subcellularLocation>
        <location evidence="2">Cytoplasm</location>
    </subcellularLocation>
</comment>
<evidence type="ECO:0000256" key="12">
    <source>
        <dbReference type="ARBA" id="ARBA00023447"/>
    </source>
</evidence>
<dbReference type="GO" id="GO:0005737">
    <property type="term" value="C:cytoplasm"/>
    <property type="evidence" value="ECO:0007669"/>
    <property type="project" value="UniProtKB-SubCell"/>
</dbReference>
<feature type="transmembrane region" description="Helical" evidence="14">
    <location>
        <begin position="66"/>
        <end position="90"/>
    </location>
</feature>
<evidence type="ECO:0000256" key="2">
    <source>
        <dbReference type="ARBA" id="ARBA00004496"/>
    </source>
</evidence>
<keyword evidence="4" id="KW-0540">Nuclease</keyword>
<dbReference type="NCBIfam" id="TIGR00648">
    <property type="entry name" value="recU"/>
    <property type="match status" value="1"/>
</dbReference>
<comment type="cofactor">
    <cofactor evidence="1">
        <name>Mg(2+)</name>
        <dbReference type="ChEBI" id="CHEBI:18420"/>
    </cofactor>
</comment>
<keyword evidence="6" id="KW-0255">Endonuclease</keyword>
<evidence type="ECO:0000256" key="8">
    <source>
        <dbReference type="ARBA" id="ARBA00022801"/>
    </source>
</evidence>
<dbReference type="InterPro" id="IPR011335">
    <property type="entry name" value="Restrct_endonuc-II-like"/>
</dbReference>
<evidence type="ECO:0000256" key="1">
    <source>
        <dbReference type="ARBA" id="ARBA00001946"/>
    </source>
</evidence>
<dbReference type="Gene3D" id="3.40.1350.10">
    <property type="match status" value="1"/>
</dbReference>
<proteinExistence type="inferred from homology"/>
<dbReference type="GO" id="GO:0003676">
    <property type="term" value="F:nucleic acid binding"/>
    <property type="evidence" value="ECO:0007669"/>
    <property type="project" value="InterPro"/>
</dbReference>
<protein>
    <recommendedName>
        <fullName evidence="13">Holliday junction resolvase RecU</fullName>
    </recommendedName>
</protein>
<dbReference type="InterPro" id="IPR004612">
    <property type="entry name" value="Resolv_RecU"/>
</dbReference>
<keyword evidence="10" id="KW-0233">DNA recombination</keyword>
<evidence type="ECO:0000256" key="3">
    <source>
        <dbReference type="ARBA" id="ARBA00022490"/>
    </source>
</evidence>
<keyword evidence="14" id="KW-0812">Transmembrane</keyword>
<keyword evidence="5" id="KW-0479">Metal-binding</keyword>
<dbReference type="Pfam" id="PF03838">
    <property type="entry name" value="RecU"/>
    <property type="match status" value="1"/>
</dbReference>
<keyword evidence="7" id="KW-0227">DNA damage</keyword>
<dbReference type="NCBIfam" id="NF002584">
    <property type="entry name" value="PRK02234.1-5"/>
    <property type="match status" value="1"/>
</dbReference>
<reference evidence="15" key="1">
    <citation type="submission" date="2022-06" db="UniProtKB">
        <authorList>
            <consortium name="EnsemblMetazoa"/>
        </authorList>
    </citation>
    <scope>IDENTIFICATION</scope>
</reference>
<dbReference type="GO" id="GO:0006310">
    <property type="term" value="P:DNA recombination"/>
    <property type="evidence" value="ECO:0007669"/>
    <property type="project" value="UniProtKB-KW"/>
</dbReference>
<dbReference type="CDD" id="cd22354">
    <property type="entry name" value="RecU-like"/>
    <property type="match status" value="1"/>
</dbReference>
<dbReference type="GO" id="GO:0046872">
    <property type="term" value="F:metal ion binding"/>
    <property type="evidence" value="ECO:0007669"/>
    <property type="project" value="UniProtKB-KW"/>
</dbReference>
<evidence type="ECO:0000256" key="9">
    <source>
        <dbReference type="ARBA" id="ARBA00022842"/>
    </source>
</evidence>
<keyword evidence="9" id="KW-0460">Magnesium</keyword>
<comment type="similarity">
    <text evidence="12">Belongs to the RecU family.</text>
</comment>
<dbReference type="SUPFAM" id="SSF52980">
    <property type="entry name" value="Restriction endonuclease-like"/>
    <property type="match status" value="1"/>
</dbReference>
<evidence type="ECO:0000256" key="11">
    <source>
        <dbReference type="ARBA" id="ARBA00023204"/>
    </source>
</evidence>
<feature type="transmembrane region" description="Helical" evidence="14">
    <location>
        <begin position="19"/>
        <end position="40"/>
    </location>
</feature>
<dbReference type="GO" id="GO:0006281">
    <property type="term" value="P:DNA repair"/>
    <property type="evidence" value="ECO:0007669"/>
    <property type="project" value="UniProtKB-KW"/>
</dbReference>
<dbReference type="AlphaFoldDB" id="A0A8R2H983"/>
<dbReference type="HAMAP" id="MF_00130">
    <property type="entry name" value="RecU"/>
    <property type="match status" value="1"/>
</dbReference>